<dbReference type="InterPro" id="IPR003661">
    <property type="entry name" value="HisK_dim/P_dom"/>
</dbReference>
<dbReference type="Proteomes" id="UP001168540">
    <property type="component" value="Unassembled WGS sequence"/>
</dbReference>
<keyword evidence="9" id="KW-0175">Coiled coil</keyword>
<keyword evidence="13" id="KW-1185">Reference proteome</keyword>
<feature type="coiled-coil region" evidence="9">
    <location>
        <begin position="408"/>
        <end position="435"/>
    </location>
</feature>
<dbReference type="Pfam" id="PF02518">
    <property type="entry name" value="HATPase_c"/>
    <property type="match status" value="1"/>
</dbReference>
<sequence length="665" mass="73143">MLGLLVGVTVCASLTYISLERQRASFSRAAETVRDQVETRLKVADTLTSALAEVAALPDGASRWPRFAVGMAGVYPFVTWLGVQHRSAVVVEDIAERPAIGSMQALLAPLPSLDMFNDPLLSSAIKRSLRSRRAEPTEPFTLNSGQQVLAFVQAVGNGPYHEVRQVALALIDVRTLLPDGPQTPGAPTVKLLLAGQPDSVQPAPWYQHLLHLFSSEASTRVSISMSNYPYDLVYRQRLGWTSFPGVIVTLSMLLGGCASYLSWVLYALRSRYQQQRQIAAAHLRRERDQAASILESINDGVITVDTQWRIRYLNPMAERLIGVRHSRATGRPVLECLELHYDFARQVPINPFHACLTRQTPYPLAENCFLVQPDGQQLMIEGVVSPLFDQNGKQVGAVMAFRDTAPLRRRITEALAQKEQRLKQREAELARVARINTMGEMASGIAHELTQPLSAIVSYCHACQTLVDEDELDQALLRRALSGAMTQAERAGSILHRLREFMSEKRLDPTPVDLNQAVQNVLSLAEFELGAQQVHVSTRLTKPLPLIYADPIQIEQVLLNLVKNALDALDGVHPWGRLELISGFDATHVHIDVVDNGCGISPDALLQLFDPFFSTKIQGMGLGLTICQTIVESFGGKLSASSPPNGGAAFRMALPIFNTTGQDSK</sequence>
<evidence type="ECO:0000256" key="2">
    <source>
        <dbReference type="ARBA" id="ARBA00012438"/>
    </source>
</evidence>
<comment type="catalytic activity">
    <reaction evidence="1">
        <text>ATP + protein L-histidine = ADP + protein N-phospho-L-histidine.</text>
        <dbReference type="EC" id="2.7.13.3"/>
    </reaction>
</comment>
<name>A0ABT7XIB9_9NEIS</name>
<dbReference type="GO" id="GO:0005524">
    <property type="term" value="F:ATP binding"/>
    <property type="evidence" value="ECO:0007669"/>
    <property type="project" value="UniProtKB-KW"/>
</dbReference>
<evidence type="ECO:0000256" key="4">
    <source>
        <dbReference type="ARBA" id="ARBA00022679"/>
    </source>
</evidence>
<dbReference type="EC" id="2.7.13.3" evidence="2"/>
<dbReference type="Pfam" id="PF08448">
    <property type="entry name" value="PAS_4"/>
    <property type="match status" value="1"/>
</dbReference>
<dbReference type="RefSeq" id="WP_289828059.1">
    <property type="nucleotide sequence ID" value="NZ_JAUEDK010000002.1"/>
</dbReference>
<dbReference type="SMART" id="SM00387">
    <property type="entry name" value="HATPase_c"/>
    <property type="match status" value="1"/>
</dbReference>
<evidence type="ECO:0000256" key="5">
    <source>
        <dbReference type="ARBA" id="ARBA00022741"/>
    </source>
</evidence>
<feature type="domain" description="Histidine kinase" evidence="10">
    <location>
        <begin position="444"/>
        <end position="658"/>
    </location>
</feature>
<dbReference type="InterPro" id="IPR013656">
    <property type="entry name" value="PAS_4"/>
</dbReference>
<dbReference type="InterPro" id="IPR036890">
    <property type="entry name" value="HATPase_C_sf"/>
</dbReference>
<dbReference type="NCBIfam" id="TIGR00229">
    <property type="entry name" value="sensory_box"/>
    <property type="match status" value="1"/>
</dbReference>
<dbReference type="Gene3D" id="1.10.287.130">
    <property type="match status" value="1"/>
</dbReference>
<dbReference type="InterPro" id="IPR035965">
    <property type="entry name" value="PAS-like_dom_sf"/>
</dbReference>
<reference evidence="12" key="1">
    <citation type="submission" date="2023-06" db="EMBL/GenBank/DDBJ databases">
        <authorList>
            <person name="Zhang S."/>
        </authorList>
    </citation>
    <scope>NUCLEOTIDE SEQUENCE</scope>
    <source>
        <strain evidence="12">SG2303</strain>
    </source>
</reference>
<dbReference type="Pfam" id="PF00512">
    <property type="entry name" value="HisKA"/>
    <property type="match status" value="1"/>
</dbReference>
<dbReference type="SUPFAM" id="SSF55785">
    <property type="entry name" value="PYP-like sensor domain (PAS domain)"/>
    <property type="match status" value="1"/>
</dbReference>
<dbReference type="InterPro" id="IPR003594">
    <property type="entry name" value="HATPase_dom"/>
</dbReference>
<gene>
    <name evidence="12" type="ORF">QU481_01290</name>
</gene>
<accession>A0ABT7XIB9</accession>
<protein>
    <recommendedName>
        <fullName evidence="2">histidine kinase</fullName>
        <ecNumber evidence="2">2.7.13.3</ecNumber>
    </recommendedName>
</protein>
<dbReference type="InterPro" id="IPR005467">
    <property type="entry name" value="His_kinase_dom"/>
</dbReference>
<dbReference type="CDD" id="cd00130">
    <property type="entry name" value="PAS"/>
    <property type="match status" value="1"/>
</dbReference>
<evidence type="ECO:0000256" key="8">
    <source>
        <dbReference type="ARBA" id="ARBA00023012"/>
    </source>
</evidence>
<keyword evidence="5" id="KW-0547">Nucleotide-binding</keyword>
<evidence type="ECO:0000256" key="9">
    <source>
        <dbReference type="SAM" id="Coils"/>
    </source>
</evidence>
<dbReference type="Gene3D" id="3.30.565.10">
    <property type="entry name" value="Histidine kinase-like ATPase, C-terminal domain"/>
    <property type="match status" value="1"/>
</dbReference>
<evidence type="ECO:0000259" key="10">
    <source>
        <dbReference type="PROSITE" id="PS50109"/>
    </source>
</evidence>
<dbReference type="SMART" id="SM00388">
    <property type="entry name" value="HisKA"/>
    <property type="match status" value="1"/>
</dbReference>
<dbReference type="InterPro" id="IPR036097">
    <property type="entry name" value="HisK_dim/P_sf"/>
</dbReference>
<dbReference type="SUPFAM" id="SSF55874">
    <property type="entry name" value="ATPase domain of HSP90 chaperone/DNA topoisomerase II/histidine kinase"/>
    <property type="match status" value="1"/>
</dbReference>
<evidence type="ECO:0000256" key="6">
    <source>
        <dbReference type="ARBA" id="ARBA00022777"/>
    </source>
</evidence>
<dbReference type="PRINTS" id="PR00344">
    <property type="entry name" value="BCTRLSENSOR"/>
</dbReference>
<dbReference type="PANTHER" id="PTHR43065:SF10">
    <property type="entry name" value="PEROXIDE STRESS-ACTIVATED HISTIDINE KINASE MAK3"/>
    <property type="match status" value="1"/>
</dbReference>
<comment type="caution">
    <text evidence="12">The sequence shown here is derived from an EMBL/GenBank/DDBJ whole genome shotgun (WGS) entry which is preliminary data.</text>
</comment>
<dbReference type="InterPro" id="IPR000014">
    <property type="entry name" value="PAS"/>
</dbReference>
<evidence type="ECO:0000259" key="11">
    <source>
        <dbReference type="PROSITE" id="PS50112"/>
    </source>
</evidence>
<evidence type="ECO:0000313" key="12">
    <source>
        <dbReference type="EMBL" id="MDN0073533.1"/>
    </source>
</evidence>
<dbReference type="PROSITE" id="PS50109">
    <property type="entry name" value="HIS_KIN"/>
    <property type="match status" value="1"/>
</dbReference>
<keyword evidence="7 12" id="KW-0067">ATP-binding</keyword>
<dbReference type="InterPro" id="IPR004358">
    <property type="entry name" value="Sig_transdc_His_kin-like_C"/>
</dbReference>
<dbReference type="Gene3D" id="3.30.450.20">
    <property type="entry name" value="PAS domain"/>
    <property type="match status" value="1"/>
</dbReference>
<dbReference type="CDD" id="cd00082">
    <property type="entry name" value="HisKA"/>
    <property type="match status" value="1"/>
</dbReference>
<keyword evidence="8" id="KW-0902">Two-component regulatory system</keyword>
<dbReference type="PROSITE" id="PS50112">
    <property type="entry name" value="PAS"/>
    <property type="match status" value="1"/>
</dbReference>
<evidence type="ECO:0000256" key="7">
    <source>
        <dbReference type="ARBA" id="ARBA00022840"/>
    </source>
</evidence>
<evidence type="ECO:0000256" key="3">
    <source>
        <dbReference type="ARBA" id="ARBA00022553"/>
    </source>
</evidence>
<dbReference type="PANTHER" id="PTHR43065">
    <property type="entry name" value="SENSOR HISTIDINE KINASE"/>
    <property type="match status" value="1"/>
</dbReference>
<evidence type="ECO:0000313" key="13">
    <source>
        <dbReference type="Proteomes" id="UP001168540"/>
    </source>
</evidence>
<keyword evidence="3" id="KW-0597">Phosphoprotein</keyword>
<dbReference type="SMART" id="SM00091">
    <property type="entry name" value="PAS"/>
    <property type="match status" value="1"/>
</dbReference>
<proteinExistence type="predicted"/>
<feature type="domain" description="PAS" evidence="11">
    <location>
        <begin position="286"/>
        <end position="334"/>
    </location>
</feature>
<dbReference type="SUPFAM" id="SSF47384">
    <property type="entry name" value="Homodimeric domain of signal transducing histidine kinase"/>
    <property type="match status" value="1"/>
</dbReference>
<evidence type="ECO:0000256" key="1">
    <source>
        <dbReference type="ARBA" id="ARBA00000085"/>
    </source>
</evidence>
<keyword evidence="4" id="KW-0808">Transferase</keyword>
<organism evidence="12 13">
    <name type="scientific">Crenobacter oryzisoli</name>
    <dbReference type="NCBI Taxonomy" id="3056844"/>
    <lineage>
        <taxon>Bacteria</taxon>
        <taxon>Pseudomonadati</taxon>
        <taxon>Pseudomonadota</taxon>
        <taxon>Betaproteobacteria</taxon>
        <taxon>Neisseriales</taxon>
        <taxon>Neisseriaceae</taxon>
        <taxon>Crenobacter</taxon>
    </lineage>
</organism>
<dbReference type="EMBL" id="JAUEDK010000002">
    <property type="protein sequence ID" value="MDN0073533.1"/>
    <property type="molecule type" value="Genomic_DNA"/>
</dbReference>
<keyword evidence="6" id="KW-0418">Kinase</keyword>